<dbReference type="Gene3D" id="3.40.50.2000">
    <property type="entry name" value="Glycogen Phosphorylase B"/>
    <property type="match status" value="2"/>
</dbReference>
<evidence type="ECO:0000313" key="2">
    <source>
        <dbReference type="EMBL" id="GGE09773.1"/>
    </source>
</evidence>
<dbReference type="PANTHER" id="PTHR46401">
    <property type="entry name" value="GLYCOSYLTRANSFERASE WBBK-RELATED"/>
    <property type="match status" value="1"/>
</dbReference>
<evidence type="ECO:0000313" key="3">
    <source>
        <dbReference type="Proteomes" id="UP000635071"/>
    </source>
</evidence>
<keyword evidence="3" id="KW-1185">Reference proteome</keyword>
<dbReference type="SUPFAM" id="SSF53756">
    <property type="entry name" value="UDP-Glycosyltransferase/glycogen phosphorylase"/>
    <property type="match status" value="1"/>
</dbReference>
<dbReference type="Proteomes" id="UP000635071">
    <property type="component" value="Unassembled WGS sequence"/>
</dbReference>
<dbReference type="Pfam" id="PF13439">
    <property type="entry name" value="Glyco_transf_4"/>
    <property type="match status" value="1"/>
</dbReference>
<protein>
    <recommendedName>
        <fullName evidence="1">Glycosyltransferase subfamily 4-like N-terminal domain-containing protein</fullName>
    </recommendedName>
</protein>
<reference evidence="2" key="2">
    <citation type="submission" date="2020-09" db="EMBL/GenBank/DDBJ databases">
        <authorList>
            <person name="Sun Q."/>
            <person name="Zhou Y."/>
        </authorList>
    </citation>
    <scope>NUCLEOTIDE SEQUENCE</scope>
    <source>
        <strain evidence="2">CGMCC 1.15519</strain>
    </source>
</reference>
<feature type="domain" description="Glycosyltransferase subfamily 4-like N-terminal" evidence="1">
    <location>
        <begin position="47"/>
        <end position="144"/>
    </location>
</feature>
<comment type="caution">
    <text evidence="2">The sequence shown here is derived from an EMBL/GenBank/DDBJ whole genome shotgun (WGS) entry which is preliminary data.</text>
</comment>
<dbReference type="InterPro" id="IPR028098">
    <property type="entry name" value="Glyco_trans_4-like_N"/>
</dbReference>
<dbReference type="RefSeq" id="WP_188762323.1">
    <property type="nucleotide sequence ID" value="NZ_BMJM01000004.1"/>
</dbReference>
<reference evidence="2" key="1">
    <citation type="journal article" date="2014" name="Int. J. Syst. Evol. Microbiol.">
        <title>Complete genome sequence of Corynebacterium casei LMG S-19264T (=DSM 44701T), isolated from a smear-ripened cheese.</title>
        <authorList>
            <consortium name="US DOE Joint Genome Institute (JGI-PGF)"/>
            <person name="Walter F."/>
            <person name="Albersmeier A."/>
            <person name="Kalinowski J."/>
            <person name="Ruckert C."/>
        </authorList>
    </citation>
    <scope>NUCLEOTIDE SEQUENCE</scope>
    <source>
        <strain evidence="2">CGMCC 1.15519</strain>
    </source>
</reference>
<sequence length="331" mass="36887">MDLIINGTAVAQSSLGARRYYEAVRANLDWPGKIEINSTPPDARLVRILEMLDRGRRDAIYWSPCHRGPLFAHNHVVTVLDCINIEHVYRDDWRLPLLRTVFGRLLENARAVVCISNSTRTAVLRNFSVNPDKVLVFPGPIDVSVTAPQQESEVAQDRPDDFVLMISNTLAHKNTRRAVESFAASTATRRGIVLRVVGSIDPAALATLSGLDVVIEQHRNVPDTILRQWLLTCRFLWSPSLDEGLNLPIAEALSLGSDVLCSDIPVHREFYDGEASFFDPTRQQAMVEALELAFERSAGWHSRSLRPRPSAKDVGHAYSKLFSEIGATLQG</sequence>
<evidence type="ECO:0000259" key="1">
    <source>
        <dbReference type="Pfam" id="PF13439"/>
    </source>
</evidence>
<name>A0A916ZRR5_9SPHN</name>
<proteinExistence type="predicted"/>
<accession>A0A916ZRR5</accession>
<gene>
    <name evidence="2" type="ORF">GCM10011529_15150</name>
</gene>
<dbReference type="EMBL" id="BMJM01000004">
    <property type="protein sequence ID" value="GGE09773.1"/>
    <property type="molecule type" value="Genomic_DNA"/>
</dbReference>
<dbReference type="AlphaFoldDB" id="A0A916ZRR5"/>
<dbReference type="PANTHER" id="PTHR46401:SF8">
    <property type="entry name" value="BLL6006 PROTEIN"/>
    <property type="match status" value="1"/>
</dbReference>
<dbReference type="Pfam" id="PF13692">
    <property type="entry name" value="Glyco_trans_1_4"/>
    <property type="match status" value="1"/>
</dbReference>
<organism evidence="2 3">
    <name type="scientific">Sandarakinorhabdus glacialis</name>
    <dbReference type="NCBI Taxonomy" id="1614636"/>
    <lineage>
        <taxon>Bacteria</taxon>
        <taxon>Pseudomonadati</taxon>
        <taxon>Pseudomonadota</taxon>
        <taxon>Alphaproteobacteria</taxon>
        <taxon>Sphingomonadales</taxon>
        <taxon>Sphingosinicellaceae</taxon>
        <taxon>Sandarakinorhabdus</taxon>
    </lineage>
</organism>
<dbReference type="GO" id="GO:0016757">
    <property type="term" value="F:glycosyltransferase activity"/>
    <property type="evidence" value="ECO:0007669"/>
    <property type="project" value="TreeGrafter"/>
</dbReference>